<reference evidence="4 5" key="1">
    <citation type="submission" date="2020-06" db="EMBL/GenBank/DDBJ databases">
        <title>Transcriptomic and genomic resources for Thalictrum thalictroides and T. hernandezii: Facilitating candidate gene discovery in an emerging model plant lineage.</title>
        <authorList>
            <person name="Arias T."/>
            <person name="Riano-Pachon D.M."/>
            <person name="Di Stilio V.S."/>
        </authorList>
    </citation>
    <scope>NUCLEOTIDE SEQUENCE [LARGE SCALE GENOMIC DNA]</scope>
    <source>
        <strain evidence="5">cv. WT478/WT964</strain>
        <tissue evidence="4">Leaves</tissue>
    </source>
</reference>
<dbReference type="PANTHER" id="PTHR31286:SF180">
    <property type="entry name" value="OS10G0362600 PROTEIN"/>
    <property type="match status" value="1"/>
</dbReference>
<feature type="region of interest" description="Disordered" evidence="1">
    <location>
        <begin position="613"/>
        <end position="650"/>
    </location>
</feature>
<dbReference type="OrthoDB" id="1707487at2759"/>
<dbReference type="InterPro" id="IPR040256">
    <property type="entry name" value="At4g02000-like"/>
</dbReference>
<dbReference type="Pfam" id="PF14392">
    <property type="entry name" value="zf-CCHC_4"/>
    <property type="match status" value="1"/>
</dbReference>
<evidence type="ECO:0000259" key="3">
    <source>
        <dbReference type="Pfam" id="PF14392"/>
    </source>
</evidence>
<feature type="compositionally biased region" description="Polar residues" evidence="1">
    <location>
        <begin position="627"/>
        <end position="640"/>
    </location>
</feature>
<gene>
    <name evidence="4" type="ORF">FRX31_005346</name>
</gene>
<feature type="region of interest" description="Disordered" evidence="1">
    <location>
        <begin position="214"/>
        <end position="271"/>
    </location>
</feature>
<feature type="domain" description="DUF4283" evidence="2">
    <location>
        <begin position="2"/>
        <end position="46"/>
    </location>
</feature>
<proteinExistence type="predicted"/>
<evidence type="ECO:0000313" key="5">
    <source>
        <dbReference type="Proteomes" id="UP000554482"/>
    </source>
</evidence>
<feature type="domain" description="Zinc knuckle CX2CX4HX4C" evidence="3">
    <location>
        <begin position="105"/>
        <end position="150"/>
    </location>
</feature>
<evidence type="ECO:0000256" key="1">
    <source>
        <dbReference type="SAM" id="MobiDB-lite"/>
    </source>
</evidence>
<evidence type="ECO:0000259" key="2">
    <source>
        <dbReference type="Pfam" id="PF14111"/>
    </source>
</evidence>
<keyword evidence="5" id="KW-1185">Reference proteome</keyword>
<feature type="compositionally biased region" description="Polar residues" evidence="1">
    <location>
        <begin position="229"/>
        <end position="245"/>
    </location>
</feature>
<accession>A0A7J6X5H7</accession>
<dbReference type="Proteomes" id="UP000554482">
    <property type="component" value="Unassembled WGS sequence"/>
</dbReference>
<dbReference type="AlphaFoldDB" id="A0A7J6X5H7"/>
<dbReference type="InterPro" id="IPR025836">
    <property type="entry name" value="Zn_knuckle_CX2CX4HX4C"/>
</dbReference>
<organism evidence="4 5">
    <name type="scientific">Thalictrum thalictroides</name>
    <name type="common">Rue-anemone</name>
    <name type="synonym">Anemone thalictroides</name>
    <dbReference type="NCBI Taxonomy" id="46969"/>
    <lineage>
        <taxon>Eukaryota</taxon>
        <taxon>Viridiplantae</taxon>
        <taxon>Streptophyta</taxon>
        <taxon>Embryophyta</taxon>
        <taxon>Tracheophyta</taxon>
        <taxon>Spermatophyta</taxon>
        <taxon>Magnoliopsida</taxon>
        <taxon>Ranunculales</taxon>
        <taxon>Ranunculaceae</taxon>
        <taxon>Thalictroideae</taxon>
        <taxon>Thalictrum</taxon>
    </lineage>
</organism>
<evidence type="ECO:0000313" key="4">
    <source>
        <dbReference type="EMBL" id="KAF5205066.1"/>
    </source>
</evidence>
<name>A0A7J6X5H7_THATH</name>
<protein>
    <submittedName>
        <fullName evidence="4">Zinc knuckle (CCHC-type) family protein</fullName>
    </submittedName>
</protein>
<feature type="compositionally biased region" description="Basic and acidic residues" evidence="1">
    <location>
        <begin position="214"/>
        <end position="228"/>
    </location>
</feature>
<sequence length="707" mass="80475">MLAEGIFTITFKKEIDYVFVLENGPWLIHGYVISFKKWSKDVNLEEFDFPFFPMWIQVFGLPLERFGTANLWKVGSIFGRVLAVDPVGGADDKVPYGRVQVMYNVQEPVKKDGEVTLSEGKKSLVSFRYERLPLFCYFCGLIGHDYGVCKDFKECLRIFGRELSRDESKKVMNFSYFQKAKSYKFGAGIQTRHISAVDTENEIVIEDRKFKEWKEEKQEEEERKKKELTQLTNSQKSLTTEGNLENSKDKGFVRSGAASKPGQEETEASMGGFKCGKNALGDANQVENMEGNQEMNTGEIETGRAKLKEGELSEVRSMEISPMLQEKIKEAQVQSVTMMDISHGSKPKGDQGKKNNIVSPEDPSCRRALFQEPIAALAYESPSPYLAQSETLQTLQSDPAHQICFETHLYSQCPPKDQNPLSFPISVAEKPESTSYLANTLILVDQELSEPNLGNHIEPDLPVSNVPVALSIISKPIFKVNREIEAAEKSKKRDRVVELGEEEDEGFRKKLKMVMVFSCDAERGKMEMKEEDKVLVTQGRIDEVVRIMKLYKNGGNPSKDEKKFLKDETTWLQEKNFNFGLGVLADGIHFRKECDESYAKYLITYGIPEEEEDMKSKAQRGEGDITTAHSSTESGKSTGRTIKKRKNNKMEKKKGMRWFLKNHRFLDVDVMELPRSRFYRGGSDSKEPNQAPSTRCDFFVRNQSAEE</sequence>
<dbReference type="InterPro" id="IPR025558">
    <property type="entry name" value="DUF4283"/>
</dbReference>
<feature type="region of interest" description="Disordered" evidence="1">
    <location>
        <begin position="679"/>
        <end position="707"/>
    </location>
</feature>
<feature type="compositionally biased region" description="Basic residues" evidence="1">
    <location>
        <begin position="641"/>
        <end position="650"/>
    </location>
</feature>
<dbReference type="Pfam" id="PF14111">
    <property type="entry name" value="DUF4283"/>
    <property type="match status" value="1"/>
</dbReference>
<comment type="caution">
    <text evidence="4">The sequence shown here is derived from an EMBL/GenBank/DDBJ whole genome shotgun (WGS) entry which is preliminary data.</text>
</comment>
<feature type="compositionally biased region" description="Basic and acidic residues" evidence="1">
    <location>
        <begin position="614"/>
        <end position="623"/>
    </location>
</feature>
<dbReference type="PANTHER" id="PTHR31286">
    <property type="entry name" value="GLYCINE-RICH CELL WALL STRUCTURAL PROTEIN 1.8-LIKE"/>
    <property type="match status" value="1"/>
</dbReference>
<dbReference type="EMBL" id="JABWDY010004584">
    <property type="protein sequence ID" value="KAF5205066.1"/>
    <property type="molecule type" value="Genomic_DNA"/>
</dbReference>